<evidence type="ECO:0000259" key="6">
    <source>
        <dbReference type="PROSITE" id="PS51006"/>
    </source>
</evidence>
<feature type="transmembrane region" description="Helical" evidence="5">
    <location>
        <begin position="103"/>
        <end position="125"/>
    </location>
</feature>
<evidence type="ECO:0000256" key="1">
    <source>
        <dbReference type="ARBA" id="ARBA00007867"/>
    </source>
</evidence>
<dbReference type="Pfam" id="PF01564">
    <property type="entry name" value="Spermine_synth"/>
    <property type="match status" value="1"/>
</dbReference>
<comment type="similarity">
    <text evidence="1">Belongs to the spermidine/spermine synthase family.</text>
</comment>
<sequence length="513" mass="57179">MKKLNILIVSAFIAGFALMTIELIATRLMAPYVGSSIYTWTSVIGVILLGMAVGNYAGGVYIDRKKSHRSLAMLFIAASVATFFIPLFSYFSPIVALSGLSMSMTTILLAFLLFFIPAVFFGTLYPGILKLHLQTIDATGIRSGQISAAWSLGSIAGTFLTGFYFIGYIGSVTTILLMALLVLTNAMVLARIKKTTIGLIGLLFSIVGMMTYAMYLFADVRGVVFAAESEYYKIRIIDRELGDRGRVRMLLLDTDSHSVEGVEGQHLGTYPEIYPIFGAIHERMQDMLVIGGGSYDLSKKLADFYKGADVTTVEIDPKVQRVADEYFQLNDYPVRQRVGDGRNFLRQTDRRYDLIFSDAYNSFISVPWHMATKEFFEEAKARLNEGGVFAVNFSSVRKGAGEEFFKSMEKTFGLVFENYYVFAFGADAYDAQNIVLVGVNTKIPIGVQELRTKILRGENGAFLAKRSIDRSMTDEDTIILTDTYAPVERLMSPLMNEYFARNMAFYYGMVLAQ</sequence>
<feature type="transmembrane region" description="Helical" evidence="5">
    <location>
        <begin position="70"/>
        <end position="91"/>
    </location>
</feature>
<dbReference type="PROSITE" id="PS51006">
    <property type="entry name" value="PABS_2"/>
    <property type="match status" value="1"/>
</dbReference>
<organism evidence="7 8">
    <name type="scientific">Candidatus Wolfebacteria bacterium GW2011_GWA2_47_9b</name>
    <dbReference type="NCBI Taxonomy" id="1619005"/>
    <lineage>
        <taxon>Bacteria</taxon>
        <taxon>Candidatus Wolfeibacteriota</taxon>
    </lineage>
</organism>
<feature type="transmembrane region" description="Helical" evidence="5">
    <location>
        <begin position="7"/>
        <end position="25"/>
    </location>
</feature>
<dbReference type="Gene3D" id="1.20.1250.20">
    <property type="entry name" value="MFS general substrate transporter like domains"/>
    <property type="match status" value="1"/>
</dbReference>
<dbReference type="EMBL" id="LCPB01000009">
    <property type="protein sequence ID" value="KKU89764.1"/>
    <property type="molecule type" value="Genomic_DNA"/>
</dbReference>
<accession>A0A0G1U6P8</accession>
<keyword evidence="5" id="KW-0812">Transmembrane</keyword>
<dbReference type="AlphaFoldDB" id="A0A0G1U6P8"/>
<dbReference type="GO" id="GO:0006596">
    <property type="term" value="P:polyamine biosynthetic process"/>
    <property type="evidence" value="ECO:0007669"/>
    <property type="project" value="UniProtKB-UniRule"/>
</dbReference>
<dbReference type="Proteomes" id="UP000033882">
    <property type="component" value="Unassembled WGS sequence"/>
</dbReference>
<dbReference type="PANTHER" id="PTHR43317">
    <property type="entry name" value="THERMOSPERMINE SYNTHASE ACAULIS5"/>
    <property type="match status" value="1"/>
</dbReference>
<keyword evidence="5" id="KW-0472">Membrane</keyword>
<comment type="caution">
    <text evidence="7">The sequence shown here is derived from an EMBL/GenBank/DDBJ whole genome shotgun (WGS) entry which is preliminary data.</text>
</comment>
<dbReference type="SUPFAM" id="SSF53335">
    <property type="entry name" value="S-adenosyl-L-methionine-dependent methyltransferases"/>
    <property type="match status" value="1"/>
</dbReference>
<reference evidence="7 8" key="1">
    <citation type="journal article" date="2015" name="Nature">
        <title>rRNA introns, odd ribosomes, and small enigmatic genomes across a large radiation of phyla.</title>
        <authorList>
            <person name="Brown C.T."/>
            <person name="Hug L.A."/>
            <person name="Thomas B.C."/>
            <person name="Sharon I."/>
            <person name="Castelle C.J."/>
            <person name="Singh A."/>
            <person name="Wilkins M.J."/>
            <person name="Williams K.H."/>
            <person name="Banfield J.F."/>
        </authorList>
    </citation>
    <scope>NUCLEOTIDE SEQUENCE [LARGE SCALE GENOMIC DNA]</scope>
</reference>
<keyword evidence="2 4" id="KW-0808">Transferase</keyword>
<dbReference type="InterPro" id="IPR036259">
    <property type="entry name" value="MFS_trans_sf"/>
</dbReference>
<evidence type="ECO:0000313" key="8">
    <source>
        <dbReference type="Proteomes" id="UP000033882"/>
    </source>
</evidence>
<dbReference type="PANTHER" id="PTHR43317:SF1">
    <property type="entry name" value="THERMOSPERMINE SYNTHASE ACAULIS5"/>
    <property type="match status" value="1"/>
</dbReference>
<dbReference type="InterPro" id="IPR029063">
    <property type="entry name" value="SAM-dependent_MTases_sf"/>
</dbReference>
<evidence type="ECO:0000256" key="5">
    <source>
        <dbReference type="SAM" id="Phobius"/>
    </source>
</evidence>
<dbReference type="Gene3D" id="3.40.50.150">
    <property type="entry name" value="Vaccinia Virus protein VP39"/>
    <property type="match status" value="1"/>
</dbReference>
<dbReference type="GO" id="GO:0010487">
    <property type="term" value="F:thermospermine synthase activity"/>
    <property type="evidence" value="ECO:0007669"/>
    <property type="project" value="TreeGrafter"/>
</dbReference>
<keyword evidence="5" id="KW-1133">Transmembrane helix</keyword>
<evidence type="ECO:0000256" key="4">
    <source>
        <dbReference type="PROSITE-ProRule" id="PRU00354"/>
    </source>
</evidence>
<protein>
    <submittedName>
        <fullName evidence="7">Spermine synthase</fullName>
    </submittedName>
</protein>
<name>A0A0G1U6P8_9BACT</name>
<feature type="domain" description="PABS" evidence="6">
    <location>
        <begin position="201"/>
        <end position="440"/>
    </location>
</feature>
<gene>
    <name evidence="7" type="ORF">UY19_C0009G0013</name>
</gene>
<dbReference type="CDD" id="cd02440">
    <property type="entry name" value="AdoMet_MTases"/>
    <property type="match status" value="1"/>
</dbReference>
<dbReference type="InterPro" id="IPR030374">
    <property type="entry name" value="PABS"/>
</dbReference>
<feature type="transmembrane region" description="Helical" evidence="5">
    <location>
        <begin position="146"/>
        <end position="166"/>
    </location>
</feature>
<evidence type="ECO:0000313" key="7">
    <source>
        <dbReference type="EMBL" id="KKU89764.1"/>
    </source>
</evidence>
<feature type="transmembrane region" description="Helical" evidence="5">
    <location>
        <begin position="172"/>
        <end position="190"/>
    </location>
</feature>
<feature type="active site" description="Proton acceptor" evidence="4">
    <location>
        <position position="358"/>
    </location>
</feature>
<feature type="transmembrane region" description="Helical" evidence="5">
    <location>
        <begin position="197"/>
        <end position="218"/>
    </location>
</feature>
<dbReference type="NCBIfam" id="NF037959">
    <property type="entry name" value="MFS_SpdSyn"/>
    <property type="match status" value="1"/>
</dbReference>
<evidence type="ECO:0000256" key="3">
    <source>
        <dbReference type="ARBA" id="ARBA00023115"/>
    </source>
</evidence>
<feature type="transmembrane region" description="Helical" evidence="5">
    <location>
        <begin position="37"/>
        <end position="58"/>
    </location>
</feature>
<proteinExistence type="inferred from homology"/>
<evidence type="ECO:0000256" key="2">
    <source>
        <dbReference type="ARBA" id="ARBA00022679"/>
    </source>
</evidence>
<keyword evidence="3 4" id="KW-0620">Polyamine biosynthesis</keyword>